<organism evidence="2 3">
    <name type="scientific">Chrysochloris asiatica</name>
    <name type="common">Cape golden mole</name>
    <dbReference type="NCBI Taxonomy" id="185453"/>
    <lineage>
        <taxon>Eukaryota</taxon>
        <taxon>Metazoa</taxon>
        <taxon>Chordata</taxon>
        <taxon>Craniata</taxon>
        <taxon>Vertebrata</taxon>
        <taxon>Euteleostomi</taxon>
        <taxon>Mammalia</taxon>
        <taxon>Eutheria</taxon>
        <taxon>Afrotheria</taxon>
        <taxon>Chrysochloridae</taxon>
        <taxon>Chrysochlorinae</taxon>
        <taxon>Chrysochloris</taxon>
    </lineage>
</organism>
<evidence type="ECO:0000313" key="3">
    <source>
        <dbReference type="RefSeq" id="XP_006865706.1"/>
    </source>
</evidence>
<reference evidence="3" key="1">
    <citation type="submission" date="2025-08" db="UniProtKB">
        <authorList>
            <consortium name="RefSeq"/>
        </authorList>
    </citation>
    <scope>IDENTIFICATION</scope>
    <source>
        <tissue evidence="3">Spleen</tissue>
    </source>
</reference>
<name>A0A9B0TKU0_CHRAS</name>
<feature type="compositionally biased region" description="Basic and acidic residues" evidence="1">
    <location>
        <begin position="1"/>
        <end position="11"/>
    </location>
</feature>
<dbReference type="Proteomes" id="UP000504623">
    <property type="component" value="Unplaced"/>
</dbReference>
<keyword evidence="2" id="KW-1185">Reference proteome</keyword>
<dbReference type="AlphaFoldDB" id="A0A9B0TKU0"/>
<protein>
    <submittedName>
        <fullName evidence="3">Uncharacterized protein LOC102835709</fullName>
    </submittedName>
</protein>
<accession>A0A9B0TKU0</accession>
<dbReference type="RefSeq" id="XP_006865706.1">
    <property type="nucleotide sequence ID" value="XM_006865644.1"/>
</dbReference>
<gene>
    <name evidence="3" type="primary">LOC102835709</name>
</gene>
<sequence length="212" mass="22495">MAPPRRGEADTAHAQGSKPPPGALPARSRPFQCERAAPRNVPCVRVPAKPAGRWICKCPGPGLRSGRRAGAVNCKRSEPGRCLRQRGTCPVSKSAAGDRCVPPRVRSSGLSGQWHASRHGPEGSAGQGLGPRMDHGPWDAGQRGSGTQTRKALADDRASRGGSTRSCCALGFRLWTEGHWLVAVEGLPGEVRRTGARWRLRGARPLEVAGVL</sequence>
<evidence type="ECO:0000256" key="1">
    <source>
        <dbReference type="SAM" id="MobiDB-lite"/>
    </source>
</evidence>
<feature type="region of interest" description="Disordered" evidence="1">
    <location>
        <begin position="1"/>
        <end position="29"/>
    </location>
</feature>
<evidence type="ECO:0000313" key="2">
    <source>
        <dbReference type="Proteomes" id="UP000504623"/>
    </source>
</evidence>
<proteinExistence type="predicted"/>
<dbReference type="GeneID" id="102835709"/>
<feature type="region of interest" description="Disordered" evidence="1">
    <location>
        <begin position="93"/>
        <end position="162"/>
    </location>
</feature>